<dbReference type="AlphaFoldDB" id="X1PVD9"/>
<dbReference type="InterPro" id="IPR027417">
    <property type="entry name" value="P-loop_NTPase"/>
</dbReference>
<dbReference type="Pfam" id="PF00037">
    <property type="entry name" value="Fer4"/>
    <property type="match status" value="1"/>
</dbReference>
<proteinExistence type="predicted"/>
<dbReference type="InterPro" id="IPR017896">
    <property type="entry name" value="4Fe4S_Fe-S-bd"/>
</dbReference>
<reference evidence="2" key="1">
    <citation type="journal article" date="2014" name="Front. Microbiol.">
        <title>High frequency of phylogenetically diverse reductive dehalogenase-homologous genes in deep subseafloor sedimentary metagenomes.</title>
        <authorList>
            <person name="Kawai M."/>
            <person name="Futagami T."/>
            <person name="Toyoda A."/>
            <person name="Takaki Y."/>
            <person name="Nishi S."/>
            <person name="Hori S."/>
            <person name="Arai W."/>
            <person name="Tsubouchi T."/>
            <person name="Morono Y."/>
            <person name="Uchiyama I."/>
            <person name="Ito T."/>
            <person name="Fujiyama A."/>
            <person name="Inagaki F."/>
            <person name="Takami H."/>
        </authorList>
    </citation>
    <scope>NUCLEOTIDE SEQUENCE</scope>
    <source>
        <strain evidence="2">Expedition CK06-06</strain>
    </source>
</reference>
<protein>
    <recommendedName>
        <fullName evidence="1">4Fe-4S ferredoxin-type domain-containing protein</fullName>
    </recommendedName>
</protein>
<evidence type="ECO:0000313" key="2">
    <source>
        <dbReference type="EMBL" id="GAI46496.1"/>
    </source>
</evidence>
<dbReference type="SUPFAM" id="SSF52540">
    <property type="entry name" value="P-loop containing nucleoside triphosphate hydrolases"/>
    <property type="match status" value="1"/>
</dbReference>
<dbReference type="PANTHER" id="PTHR43063">
    <property type="entry name" value="4FE-4S CLUSTER CONTAINING PARA FAMILY ATPASE PROTEIN"/>
    <property type="match status" value="1"/>
</dbReference>
<dbReference type="InterPro" id="IPR017900">
    <property type="entry name" value="4Fe4S_Fe_S_CS"/>
</dbReference>
<dbReference type="PANTHER" id="PTHR43063:SF1">
    <property type="entry name" value="4FE-4S CLUSTER CONTAINING PARA FAMILY ATPASE PROTEIN"/>
    <property type="match status" value="1"/>
</dbReference>
<sequence length="181" mass="20294">GDYPTFIKDLCSACGACWIVCPNKAIKRKKEEVGKIYLNKKQNFYLITGIAKAGLEETGPVVIKTKEFALDFAKKVKADYILFDTAPGTHCPVISALMDCDFAYCVTEPTPMGAYDLNLILDLCQKLRIPAKVILNQADLGDKKRVQAITEKFKIKIEKEILYSKEIVEAYSKGRLSELNF</sequence>
<dbReference type="SUPFAM" id="SSF54862">
    <property type="entry name" value="4Fe-4S ferredoxins"/>
    <property type="match status" value="1"/>
</dbReference>
<accession>X1PVD9</accession>
<dbReference type="Gene3D" id="3.40.50.300">
    <property type="entry name" value="P-loop containing nucleotide triphosphate hydrolases"/>
    <property type="match status" value="1"/>
</dbReference>
<name>X1PVD9_9ZZZZ</name>
<dbReference type="EMBL" id="BARV01024478">
    <property type="protein sequence ID" value="GAI46496.1"/>
    <property type="molecule type" value="Genomic_DNA"/>
</dbReference>
<feature type="non-terminal residue" evidence="2">
    <location>
        <position position="1"/>
    </location>
</feature>
<feature type="domain" description="4Fe-4S ferredoxin-type" evidence="1">
    <location>
        <begin position="2"/>
        <end position="31"/>
    </location>
</feature>
<evidence type="ECO:0000259" key="1">
    <source>
        <dbReference type="PROSITE" id="PS51379"/>
    </source>
</evidence>
<dbReference type="PROSITE" id="PS00198">
    <property type="entry name" value="4FE4S_FER_1"/>
    <property type="match status" value="1"/>
</dbReference>
<dbReference type="PROSITE" id="PS51379">
    <property type="entry name" value="4FE4S_FER_2"/>
    <property type="match status" value="1"/>
</dbReference>
<comment type="caution">
    <text evidence="2">The sequence shown here is derived from an EMBL/GenBank/DDBJ whole genome shotgun (WGS) entry which is preliminary data.</text>
</comment>
<gene>
    <name evidence="2" type="ORF">S06H3_39949</name>
</gene>
<organism evidence="2">
    <name type="scientific">marine sediment metagenome</name>
    <dbReference type="NCBI Taxonomy" id="412755"/>
    <lineage>
        <taxon>unclassified sequences</taxon>
        <taxon>metagenomes</taxon>
        <taxon>ecological metagenomes</taxon>
    </lineage>
</organism>